<keyword evidence="2" id="KW-1185">Reference proteome</keyword>
<organism evidence="1 2">
    <name type="scientific">Racocetra persica</name>
    <dbReference type="NCBI Taxonomy" id="160502"/>
    <lineage>
        <taxon>Eukaryota</taxon>
        <taxon>Fungi</taxon>
        <taxon>Fungi incertae sedis</taxon>
        <taxon>Mucoromycota</taxon>
        <taxon>Glomeromycotina</taxon>
        <taxon>Glomeromycetes</taxon>
        <taxon>Diversisporales</taxon>
        <taxon>Gigasporaceae</taxon>
        <taxon>Racocetra</taxon>
    </lineage>
</organism>
<dbReference type="EMBL" id="CAJVQC010042257">
    <property type="protein sequence ID" value="CAG8774890.1"/>
    <property type="molecule type" value="Genomic_DNA"/>
</dbReference>
<evidence type="ECO:0000313" key="2">
    <source>
        <dbReference type="Proteomes" id="UP000789920"/>
    </source>
</evidence>
<feature type="non-terminal residue" evidence="1">
    <location>
        <position position="1"/>
    </location>
</feature>
<dbReference type="Proteomes" id="UP000789920">
    <property type="component" value="Unassembled WGS sequence"/>
</dbReference>
<accession>A0ACA9R349</accession>
<sequence>DIFQMNLKVIREIHKLADQINIDESEHFEIAQEYLKRVIGKTPSTPLK</sequence>
<protein>
    <submittedName>
        <fullName evidence="1">20985_t:CDS:1</fullName>
    </submittedName>
</protein>
<name>A0ACA9R349_9GLOM</name>
<evidence type="ECO:0000313" key="1">
    <source>
        <dbReference type="EMBL" id="CAG8774890.1"/>
    </source>
</evidence>
<proteinExistence type="predicted"/>
<comment type="caution">
    <text evidence="1">The sequence shown here is derived from an EMBL/GenBank/DDBJ whole genome shotgun (WGS) entry which is preliminary data.</text>
</comment>
<gene>
    <name evidence="1" type="ORF">RPERSI_LOCUS16850</name>
</gene>
<reference evidence="1" key="1">
    <citation type="submission" date="2021-06" db="EMBL/GenBank/DDBJ databases">
        <authorList>
            <person name="Kallberg Y."/>
            <person name="Tangrot J."/>
            <person name="Rosling A."/>
        </authorList>
    </citation>
    <scope>NUCLEOTIDE SEQUENCE</scope>
    <source>
        <strain evidence="1">MA461A</strain>
    </source>
</reference>